<reference evidence="3 4" key="1">
    <citation type="journal article" date="2011" name="Genome Biol.">
        <title>Genome sequence of the insect pathogenic fungus Cordyceps militaris, a valued traditional Chinese medicine.</title>
        <authorList>
            <person name="Zheng P."/>
            <person name="Xia Y."/>
            <person name="Xiao G."/>
            <person name="Xiong C."/>
            <person name="Hu X."/>
            <person name="Zhang S."/>
            <person name="Zheng H."/>
            <person name="Huang Y."/>
            <person name="Zhou Y."/>
            <person name="Wang S."/>
            <person name="Zhao G.P."/>
            <person name="Liu X."/>
            <person name="St Leger R.J."/>
            <person name="Wang C."/>
        </authorList>
    </citation>
    <scope>NUCLEOTIDE SEQUENCE [LARGE SCALE GENOMIC DNA]</scope>
    <source>
        <strain evidence="3 4">CM01</strain>
    </source>
</reference>
<evidence type="ECO:0000313" key="4">
    <source>
        <dbReference type="Proteomes" id="UP000001610"/>
    </source>
</evidence>
<accession>G3JL71</accession>
<dbReference type="KEGG" id="cmt:CCM_06865"/>
<dbReference type="GeneID" id="18168876"/>
<evidence type="ECO:0000313" key="3">
    <source>
        <dbReference type="EMBL" id="EGX90445.1"/>
    </source>
</evidence>
<feature type="compositionally biased region" description="Basic residues" evidence="2">
    <location>
        <begin position="197"/>
        <end position="206"/>
    </location>
</feature>
<keyword evidence="1" id="KW-0175">Coiled coil</keyword>
<dbReference type="RefSeq" id="XP_006672066.1">
    <property type="nucleotide sequence ID" value="XM_006672003.1"/>
</dbReference>
<dbReference type="InParanoid" id="G3JL71"/>
<feature type="region of interest" description="Disordered" evidence="2">
    <location>
        <begin position="192"/>
        <end position="233"/>
    </location>
</feature>
<gene>
    <name evidence="3" type="ORF">CCM_06865</name>
</gene>
<dbReference type="VEuPathDB" id="FungiDB:CCM_06865"/>
<sequence length="353" mass="39525">MLSEPVPANDYEEQEDDVASTRQARGWQYTPTVPIRIEIQMFKEVSGVTAPILEKLVQFYHAVAASLSRADQREYLAMLRGLEWRITQRRAPSAHTVLRHMREQNSGAAAETVFFTDHMSLPTLAILMATYPNGLGLLAKLGVFAAFAQYGIGYTTCREGYVEYHSTELEAWEPPSIQELATMADVKVRLRPCKETPRKKRRRHSRGGTTADHVPTEETRGDDAINSDNQKPMGASIPQMVAGDDVDVVARNGAQCRQCQQQRAALAQCQDALRNALGSQHSLEETVAAMSERITQLEQDKACAFAEAALDAAEKESERAAKLRDEARRRAMLAEWRNNQDEGIIPFYTLEEE</sequence>
<feature type="coiled-coil region" evidence="1">
    <location>
        <begin position="280"/>
        <end position="330"/>
    </location>
</feature>
<organism evidence="3 4">
    <name type="scientific">Cordyceps militaris (strain CM01)</name>
    <name type="common">Caterpillar fungus</name>
    <dbReference type="NCBI Taxonomy" id="983644"/>
    <lineage>
        <taxon>Eukaryota</taxon>
        <taxon>Fungi</taxon>
        <taxon>Dikarya</taxon>
        <taxon>Ascomycota</taxon>
        <taxon>Pezizomycotina</taxon>
        <taxon>Sordariomycetes</taxon>
        <taxon>Hypocreomycetidae</taxon>
        <taxon>Hypocreales</taxon>
        <taxon>Cordycipitaceae</taxon>
        <taxon>Cordyceps</taxon>
    </lineage>
</organism>
<dbReference type="AlphaFoldDB" id="G3JL71"/>
<dbReference type="HOGENOM" id="CLU_785311_0_0_1"/>
<protein>
    <submittedName>
        <fullName evidence="3">Uncharacterized protein</fullName>
    </submittedName>
</protein>
<dbReference type="Proteomes" id="UP000001610">
    <property type="component" value="Unassembled WGS sequence"/>
</dbReference>
<evidence type="ECO:0000256" key="2">
    <source>
        <dbReference type="SAM" id="MobiDB-lite"/>
    </source>
</evidence>
<feature type="compositionally biased region" description="Basic and acidic residues" evidence="2">
    <location>
        <begin position="214"/>
        <end position="223"/>
    </location>
</feature>
<proteinExistence type="predicted"/>
<dbReference type="OrthoDB" id="10555512at2759"/>
<name>G3JL71_CORMM</name>
<dbReference type="EMBL" id="JH126403">
    <property type="protein sequence ID" value="EGX90445.1"/>
    <property type="molecule type" value="Genomic_DNA"/>
</dbReference>
<keyword evidence="4" id="KW-1185">Reference proteome</keyword>
<feature type="region of interest" description="Disordered" evidence="2">
    <location>
        <begin position="1"/>
        <end position="23"/>
    </location>
</feature>
<evidence type="ECO:0000256" key="1">
    <source>
        <dbReference type="SAM" id="Coils"/>
    </source>
</evidence>